<keyword evidence="2" id="KW-1185">Reference proteome</keyword>
<protein>
    <submittedName>
        <fullName evidence="1">Uncharacterized protein</fullName>
    </submittedName>
</protein>
<dbReference type="Proteomes" id="UP000223738">
    <property type="component" value="Segment"/>
</dbReference>
<reference evidence="1 2" key="1">
    <citation type="submission" date="2016-03" db="EMBL/GenBank/DDBJ databases">
        <title>Characterization of pf16 and phiPMW: Two novel phages infecting Pseudomonas putida PpG1.</title>
        <authorList>
            <person name="Magill D.J."/>
            <person name="Krylov V.N."/>
            <person name="Allen C.C.R."/>
            <person name="McGrath J.W."/>
            <person name="Quinn J.P."/>
            <person name="Kulakov L.A."/>
        </authorList>
    </citation>
    <scope>NUCLEOTIDE SEQUENCE [LARGE SCALE GENOMIC DNA]</scope>
</reference>
<accession>A0A1S5R1J7</accession>
<evidence type="ECO:0000313" key="2">
    <source>
        <dbReference type="Proteomes" id="UP000223738"/>
    </source>
</evidence>
<gene>
    <name evidence="1" type="ORF">PMW_165</name>
</gene>
<organism evidence="1 2">
    <name type="scientific">Pseudomonas phage phiPMW</name>
    <dbReference type="NCBI Taxonomy" id="1815582"/>
    <lineage>
        <taxon>Viruses</taxon>
        <taxon>Duplodnaviria</taxon>
        <taxon>Heunggongvirae</taxon>
        <taxon>Uroviricota</taxon>
        <taxon>Caudoviricetes</taxon>
        <taxon>Plaisancevirus</taxon>
        <taxon>Plaisancevirus PMW</taxon>
    </lineage>
</organism>
<sequence length="56" mass="6606">MNYIVMSRNEAGTVVERSLERFEDTKQYMDEIRKQGHKIYSLVSPTYQPLSELLPL</sequence>
<evidence type="ECO:0000313" key="1">
    <source>
        <dbReference type="EMBL" id="ANA49290.1"/>
    </source>
</evidence>
<dbReference type="EMBL" id="KU862660">
    <property type="protein sequence ID" value="ANA49290.1"/>
    <property type="molecule type" value="Genomic_DNA"/>
</dbReference>
<name>A0A1S5R1J7_9CAUD</name>
<proteinExistence type="predicted"/>